<keyword evidence="10" id="KW-0732">Signal</keyword>
<evidence type="ECO:0000256" key="5">
    <source>
        <dbReference type="ARBA" id="ARBA00023110"/>
    </source>
</evidence>
<evidence type="ECO:0000256" key="2">
    <source>
        <dbReference type="ARBA" id="ARBA00007656"/>
    </source>
</evidence>
<dbReference type="SUPFAM" id="SSF109998">
    <property type="entry name" value="Triger factor/SurA peptide-binding domain-like"/>
    <property type="match status" value="1"/>
</dbReference>
<dbReference type="AlphaFoldDB" id="A0A2J7TF33"/>
<feature type="signal peptide" evidence="10">
    <location>
        <begin position="1"/>
        <end position="28"/>
    </location>
</feature>
<accession>A0A2J7TF33</accession>
<dbReference type="GO" id="GO:0003755">
    <property type="term" value="F:peptidyl-prolyl cis-trans isomerase activity"/>
    <property type="evidence" value="ECO:0007669"/>
    <property type="project" value="UniProtKB-KW"/>
</dbReference>
<dbReference type="InterPro" id="IPR027304">
    <property type="entry name" value="Trigger_fact/SurA_dom_sf"/>
</dbReference>
<comment type="similarity">
    <text evidence="2">Belongs to the PpiC/parvulin rotamase family.</text>
</comment>
<dbReference type="Gene3D" id="1.10.8.1040">
    <property type="match status" value="1"/>
</dbReference>
<dbReference type="Pfam" id="PF00639">
    <property type="entry name" value="Rotamase"/>
    <property type="match status" value="1"/>
</dbReference>
<evidence type="ECO:0000256" key="3">
    <source>
        <dbReference type="ARBA" id="ARBA00013194"/>
    </source>
</evidence>
<feature type="region of interest" description="Disordered" evidence="9">
    <location>
        <begin position="278"/>
        <end position="316"/>
    </location>
</feature>
<dbReference type="Gene3D" id="3.10.50.40">
    <property type="match status" value="1"/>
</dbReference>
<dbReference type="PANTHER" id="PTHR47245:SF2">
    <property type="entry name" value="PEPTIDYL-PROLYL CIS-TRANS ISOMERASE HP_0175-RELATED"/>
    <property type="match status" value="1"/>
</dbReference>
<dbReference type="PANTHER" id="PTHR47245">
    <property type="entry name" value="PEPTIDYLPROLYL ISOMERASE"/>
    <property type="match status" value="1"/>
</dbReference>
<reference evidence="12 13" key="1">
    <citation type="submission" date="2017-10" db="EMBL/GenBank/DDBJ databases">
        <title>Genome announcement of Methylocella silvestris TVC from permafrost.</title>
        <authorList>
            <person name="Wang J."/>
            <person name="Geng K."/>
            <person name="Ul-Haque F."/>
            <person name="Crombie A.T."/>
            <person name="Street L.E."/>
            <person name="Wookey P.A."/>
            <person name="Murrell J.C."/>
            <person name="Pratscher J."/>
        </authorList>
    </citation>
    <scope>NUCLEOTIDE SEQUENCE [LARGE SCALE GENOMIC DNA]</scope>
    <source>
        <strain evidence="12 13">TVC</strain>
    </source>
</reference>
<sequence>MFAKTHLRATAAGLACALALATPALVSAETAKPEAAKAAAPAAASSAKPKVLATVNGQDITENDLAIAKDDLAGSLPQQLQGKARDTYVVDFLIDGALVSQKAKADKLDATPEFAKKLAYYHEKLLMETLLGQVAKAALTDEAIKKTYDDALKAQKPETEVHARHILVATDADAQAALKRLKAGEDFAKVAKEVSKDTSADGGDLGWFTKDKMVPEFAEAAFKLEPGQLSEPVKSPFGWHIILVEGKREKPFPALDEVKEQVSRYVVQKAQGELVAGLRKDAKIERAEPAADPDAKGDAPADAAAPAPAPAEEKKK</sequence>
<evidence type="ECO:0000256" key="10">
    <source>
        <dbReference type="SAM" id="SignalP"/>
    </source>
</evidence>
<evidence type="ECO:0000313" key="12">
    <source>
        <dbReference type="EMBL" id="PNG25385.1"/>
    </source>
</evidence>
<feature type="chain" id="PRO_5014375226" description="Parvulin-like PPIase" evidence="10">
    <location>
        <begin position="29"/>
        <end position="316"/>
    </location>
</feature>
<gene>
    <name evidence="12" type="ORF">CR492_13720</name>
</gene>
<dbReference type="InterPro" id="IPR000297">
    <property type="entry name" value="PPIase_PpiC"/>
</dbReference>
<evidence type="ECO:0000256" key="8">
    <source>
        <dbReference type="PROSITE-ProRule" id="PRU00278"/>
    </source>
</evidence>
<evidence type="ECO:0000259" key="11">
    <source>
        <dbReference type="PROSITE" id="PS50198"/>
    </source>
</evidence>
<evidence type="ECO:0000256" key="7">
    <source>
        <dbReference type="ARBA" id="ARBA00031484"/>
    </source>
</evidence>
<evidence type="ECO:0000256" key="9">
    <source>
        <dbReference type="SAM" id="MobiDB-lite"/>
    </source>
</evidence>
<dbReference type="EC" id="5.2.1.8" evidence="3"/>
<dbReference type="InterPro" id="IPR050245">
    <property type="entry name" value="PrsA_foldase"/>
</dbReference>
<organism evidence="12 13">
    <name type="scientific">Methylocella silvestris</name>
    <dbReference type="NCBI Taxonomy" id="199596"/>
    <lineage>
        <taxon>Bacteria</taxon>
        <taxon>Pseudomonadati</taxon>
        <taxon>Pseudomonadota</taxon>
        <taxon>Alphaproteobacteria</taxon>
        <taxon>Hyphomicrobiales</taxon>
        <taxon>Beijerinckiaceae</taxon>
        <taxon>Methylocella</taxon>
    </lineage>
</organism>
<dbReference type="InterPro" id="IPR046357">
    <property type="entry name" value="PPIase_dom_sf"/>
</dbReference>
<evidence type="ECO:0000313" key="13">
    <source>
        <dbReference type="Proteomes" id="UP000236286"/>
    </source>
</evidence>
<feature type="domain" description="PpiC" evidence="11">
    <location>
        <begin position="158"/>
        <end position="246"/>
    </location>
</feature>
<evidence type="ECO:0000256" key="1">
    <source>
        <dbReference type="ARBA" id="ARBA00000971"/>
    </source>
</evidence>
<proteinExistence type="inferred from homology"/>
<dbReference type="OrthoDB" id="14196at2"/>
<dbReference type="Proteomes" id="UP000236286">
    <property type="component" value="Unassembled WGS sequence"/>
</dbReference>
<comment type="caution">
    <text evidence="12">The sequence shown here is derived from an EMBL/GenBank/DDBJ whole genome shotgun (WGS) entry which is preliminary data.</text>
</comment>
<comment type="catalytic activity">
    <reaction evidence="1">
        <text>[protein]-peptidylproline (omega=180) = [protein]-peptidylproline (omega=0)</text>
        <dbReference type="Rhea" id="RHEA:16237"/>
        <dbReference type="Rhea" id="RHEA-COMP:10747"/>
        <dbReference type="Rhea" id="RHEA-COMP:10748"/>
        <dbReference type="ChEBI" id="CHEBI:83833"/>
        <dbReference type="ChEBI" id="CHEBI:83834"/>
        <dbReference type="EC" id="5.2.1.8"/>
    </reaction>
</comment>
<dbReference type="EMBL" id="PDZR01000016">
    <property type="protein sequence ID" value="PNG25385.1"/>
    <property type="molecule type" value="Genomic_DNA"/>
</dbReference>
<evidence type="ECO:0000256" key="4">
    <source>
        <dbReference type="ARBA" id="ARBA00018370"/>
    </source>
</evidence>
<feature type="compositionally biased region" description="Basic and acidic residues" evidence="9">
    <location>
        <begin position="278"/>
        <end position="299"/>
    </location>
</feature>
<keyword evidence="8 12" id="KW-0413">Isomerase</keyword>
<dbReference type="PROSITE" id="PS50198">
    <property type="entry name" value="PPIC_PPIASE_2"/>
    <property type="match status" value="1"/>
</dbReference>
<dbReference type="RefSeq" id="WP_102844312.1">
    <property type="nucleotide sequence ID" value="NZ_PDZR01000016.1"/>
</dbReference>
<protein>
    <recommendedName>
        <fullName evidence="4">Parvulin-like PPIase</fullName>
        <ecNumber evidence="3">5.2.1.8</ecNumber>
    </recommendedName>
    <alternativeName>
        <fullName evidence="6">Peptidyl-prolyl cis-trans isomerase plp</fullName>
    </alternativeName>
    <alternativeName>
        <fullName evidence="7">Rotamase plp</fullName>
    </alternativeName>
</protein>
<name>A0A2J7TF33_METSI</name>
<keyword evidence="5 8" id="KW-0697">Rotamase</keyword>
<dbReference type="SUPFAM" id="SSF54534">
    <property type="entry name" value="FKBP-like"/>
    <property type="match status" value="1"/>
</dbReference>
<evidence type="ECO:0000256" key="6">
    <source>
        <dbReference type="ARBA" id="ARBA00030642"/>
    </source>
</evidence>